<dbReference type="RefSeq" id="WP_213348731.1">
    <property type="nucleotide sequence ID" value="NZ_JAEDAM010000018.1"/>
</dbReference>
<dbReference type="InterPro" id="IPR000085">
    <property type="entry name" value="RuvA"/>
</dbReference>
<evidence type="ECO:0000256" key="1">
    <source>
        <dbReference type="ARBA" id="ARBA00022490"/>
    </source>
</evidence>
<comment type="caution">
    <text evidence="7">The sequence shown here is derived from an EMBL/GenBank/DDBJ whole genome shotgun (WGS) entry which is preliminary data.</text>
</comment>
<dbReference type="EMBL" id="JAEDAM010000018">
    <property type="protein sequence ID" value="MBS8121841.1"/>
    <property type="molecule type" value="Genomic_DNA"/>
</dbReference>
<sequence length="185" mass="21440">MLHYIIGKVFSIGNKQIIYNDFFGIQANYHGDKTEGNFFVNPIIDSNTGNITYFAFDEIEQKDFFETVIKISGIGAKTAYFLSMLDKKDVNKAIQDFDIKYFQKLPGIGPKTAKRLVLELKNKIKKSDIAKLNIDNDFLNDIIKTLKPYGFDSNNIKKLLEKCDIVLEKQNMEKIIKWIFENYNN</sequence>
<dbReference type="NCBIfam" id="TIGR00084">
    <property type="entry name" value="ruvA"/>
    <property type="match status" value="1"/>
</dbReference>
<reference evidence="7 8" key="1">
    <citation type="journal article" date="2021" name="Nat. Commun.">
        <title>Reductive evolution and unique predatory mode in the CPR bacterium Vampirococcus lugosii.</title>
        <authorList>
            <person name="Moreira D."/>
            <person name="Zivanovic Y."/>
            <person name="Lopez-Archilla A.I."/>
            <person name="Iniesto M."/>
            <person name="Lopez-Garcia P."/>
        </authorList>
    </citation>
    <scope>NUCLEOTIDE SEQUENCE [LARGE SCALE GENOMIC DNA]</scope>
    <source>
        <strain evidence="7">Chiprana</strain>
    </source>
</reference>
<dbReference type="SUPFAM" id="SSF47781">
    <property type="entry name" value="RuvA domain 2-like"/>
    <property type="match status" value="1"/>
</dbReference>
<feature type="region of interest" description="Domain III" evidence="6">
    <location>
        <begin position="135"/>
        <end position="185"/>
    </location>
</feature>
<name>A0ABS5QKV4_9BACT</name>
<accession>A0ABS5QKV4</accession>
<dbReference type="Proteomes" id="UP000680365">
    <property type="component" value="Unassembled WGS sequence"/>
</dbReference>
<comment type="subunit">
    <text evidence="6">Homotetramer. Forms an RuvA(8)-RuvB(12)-Holliday junction (HJ) complex. HJ DNA is sandwiched between 2 RuvA tetramers; dsDNA enters through RuvA and exits via RuvB. An RuvB hexamer assembles on each DNA strand where it exits the tetramer. Each RuvB hexamer is contacted by two RuvA subunits (via domain III) on 2 adjacent RuvB subunits; this complex drives branch migration. In the full resolvosome a probable DNA-RuvA(4)-RuvB(12)-RuvC(2) complex forms which resolves the HJ.</text>
</comment>
<protein>
    <recommendedName>
        <fullName evidence="6">Holliday junction branch migration complex subunit RuvA</fullName>
    </recommendedName>
</protein>
<keyword evidence="2 6" id="KW-0227">DNA damage</keyword>
<evidence type="ECO:0000256" key="5">
    <source>
        <dbReference type="ARBA" id="ARBA00023204"/>
    </source>
</evidence>
<comment type="domain">
    <text evidence="6">Has three domains with a flexible linker between the domains II and III and assumes an 'L' shape. Domain III is highly mobile and contacts RuvB.</text>
</comment>
<comment type="function">
    <text evidence="6">The RuvA-RuvB-RuvC complex processes Holliday junction (HJ) DNA during genetic recombination and DNA repair, while the RuvA-RuvB complex plays an important role in the rescue of blocked DNA replication forks via replication fork reversal (RFR). RuvA specifically binds to HJ cruciform DNA, conferring on it an open structure. The RuvB hexamer acts as an ATP-dependent pump, pulling dsDNA into and through the RuvAB complex. HJ branch migration allows RuvC to scan DNA until it finds its consensus sequence, where it cleaves and resolves the cruciform DNA.</text>
</comment>
<dbReference type="GO" id="GO:0003677">
    <property type="term" value="F:DNA binding"/>
    <property type="evidence" value="ECO:0007669"/>
    <property type="project" value="UniProtKB-KW"/>
</dbReference>
<dbReference type="Pfam" id="PF14520">
    <property type="entry name" value="HHH_5"/>
    <property type="match status" value="1"/>
</dbReference>
<dbReference type="Gene3D" id="1.10.150.20">
    <property type="entry name" value="5' to 3' exonuclease, C-terminal subdomain"/>
    <property type="match status" value="1"/>
</dbReference>
<proteinExistence type="inferred from homology"/>
<keyword evidence="3 6" id="KW-0238">DNA-binding</keyword>
<dbReference type="GO" id="GO:0016787">
    <property type="term" value="F:hydrolase activity"/>
    <property type="evidence" value="ECO:0007669"/>
    <property type="project" value="UniProtKB-KW"/>
</dbReference>
<keyword evidence="4 6" id="KW-0233">DNA recombination</keyword>
<keyword evidence="7" id="KW-0378">Hydrolase</keyword>
<gene>
    <name evidence="6" type="primary">ruvA</name>
    <name evidence="7" type="ORF">VAMP_30n30</name>
</gene>
<evidence type="ECO:0000256" key="4">
    <source>
        <dbReference type="ARBA" id="ARBA00023172"/>
    </source>
</evidence>
<dbReference type="InterPro" id="IPR010994">
    <property type="entry name" value="RuvA_2-like"/>
</dbReference>
<keyword evidence="8" id="KW-1185">Reference proteome</keyword>
<keyword evidence="1 6" id="KW-0963">Cytoplasm</keyword>
<evidence type="ECO:0000256" key="6">
    <source>
        <dbReference type="HAMAP-Rule" id="MF_00031"/>
    </source>
</evidence>
<comment type="similarity">
    <text evidence="6">Belongs to the RuvA family.</text>
</comment>
<dbReference type="GO" id="GO:0003678">
    <property type="term" value="F:DNA helicase activity"/>
    <property type="evidence" value="ECO:0007669"/>
    <property type="project" value="UniProtKB-EC"/>
</dbReference>
<evidence type="ECO:0000313" key="7">
    <source>
        <dbReference type="EMBL" id="MBS8121841.1"/>
    </source>
</evidence>
<dbReference type="HAMAP" id="MF_00031">
    <property type="entry name" value="DNA_HJ_migration_RuvA"/>
    <property type="match status" value="1"/>
</dbReference>
<keyword evidence="5 6" id="KW-0234">DNA repair</keyword>
<comment type="caution">
    <text evidence="6">Lacks conserved residue(s) required for the propagation of feature annotation.</text>
</comment>
<organism evidence="7 8">
    <name type="scientific">Candidatus Vampirococcus lugosii</name>
    <dbReference type="NCBI Taxonomy" id="2789015"/>
    <lineage>
        <taxon>Bacteria</taxon>
        <taxon>Candidatus Absconditibacteriota</taxon>
        <taxon>Vampirococcus</taxon>
    </lineage>
</organism>
<comment type="subcellular location">
    <subcellularLocation>
        <location evidence="6">Cytoplasm</location>
    </subcellularLocation>
</comment>
<evidence type="ECO:0000256" key="3">
    <source>
        <dbReference type="ARBA" id="ARBA00023125"/>
    </source>
</evidence>
<evidence type="ECO:0000313" key="8">
    <source>
        <dbReference type="Proteomes" id="UP000680365"/>
    </source>
</evidence>
<evidence type="ECO:0000256" key="2">
    <source>
        <dbReference type="ARBA" id="ARBA00022763"/>
    </source>
</evidence>